<proteinExistence type="predicted"/>
<sequence length="82" mass="9446">MALYNQPISSDLFPESLTELKVNMFLPNPLIQCNLPHLTKLSCQYTKGILTITDIKFNSKDPKEHIFLLNCITQYNKTCSIR</sequence>
<evidence type="ECO:0000313" key="2">
    <source>
        <dbReference type="Proteomes" id="UP000695562"/>
    </source>
</evidence>
<organism evidence="1 2">
    <name type="scientific">Polysphondylium violaceum</name>
    <dbReference type="NCBI Taxonomy" id="133409"/>
    <lineage>
        <taxon>Eukaryota</taxon>
        <taxon>Amoebozoa</taxon>
        <taxon>Evosea</taxon>
        <taxon>Eumycetozoa</taxon>
        <taxon>Dictyostelia</taxon>
        <taxon>Dictyosteliales</taxon>
        <taxon>Dictyosteliaceae</taxon>
        <taxon>Polysphondylium</taxon>
    </lineage>
</organism>
<gene>
    <name evidence="1" type="ORF">CYY_009490</name>
</gene>
<dbReference type="AlphaFoldDB" id="A0A8J4PJZ9"/>
<name>A0A8J4PJZ9_9MYCE</name>
<keyword evidence="2" id="KW-1185">Reference proteome</keyword>
<accession>A0A8J4PJZ9</accession>
<comment type="caution">
    <text evidence="1">The sequence shown here is derived from an EMBL/GenBank/DDBJ whole genome shotgun (WGS) entry which is preliminary data.</text>
</comment>
<dbReference type="Proteomes" id="UP000695562">
    <property type="component" value="Unassembled WGS sequence"/>
</dbReference>
<dbReference type="EMBL" id="AJWJ01000722">
    <property type="protein sequence ID" value="KAF2069190.1"/>
    <property type="molecule type" value="Genomic_DNA"/>
</dbReference>
<reference evidence="1" key="1">
    <citation type="submission" date="2020-01" db="EMBL/GenBank/DDBJ databases">
        <title>Development of genomics and gene disruption for Polysphondylium violaceum indicates a role for the polyketide synthase stlB in stalk morphogenesis.</title>
        <authorList>
            <person name="Narita B."/>
            <person name="Kawabe Y."/>
            <person name="Kin K."/>
            <person name="Saito T."/>
            <person name="Gibbs R."/>
            <person name="Kuspa A."/>
            <person name="Muzny D."/>
            <person name="Queller D."/>
            <person name="Richards S."/>
            <person name="Strassman J."/>
            <person name="Sucgang R."/>
            <person name="Worley K."/>
            <person name="Schaap P."/>
        </authorList>
    </citation>
    <scope>NUCLEOTIDE SEQUENCE</scope>
    <source>
        <strain evidence="1">QSvi11</strain>
    </source>
</reference>
<protein>
    <submittedName>
        <fullName evidence="1">Uncharacterized protein</fullName>
    </submittedName>
</protein>
<evidence type="ECO:0000313" key="1">
    <source>
        <dbReference type="EMBL" id="KAF2069190.1"/>
    </source>
</evidence>